<comment type="caution">
    <text evidence="1">The sequence shown here is derived from an EMBL/GenBank/DDBJ whole genome shotgun (WGS) entry which is preliminary data.</text>
</comment>
<dbReference type="AlphaFoldDB" id="A0A0P6YHZ6"/>
<dbReference type="PATRIC" id="fig|229921.5.peg.3462"/>
<evidence type="ECO:0000313" key="1">
    <source>
        <dbReference type="EMBL" id="KPL91856.1"/>
    </source>
</evidence>
<organism evidence="1 2">
    <name type="scientific">Levilinea saccharolytica</name>
    <dbReference type="NCBI Taxonomy" id="229921"/>
    <lineage>
        <taxon>Bacteria</taxon>
        <taxon>Bacillati</taxon>
        <taxon>Chloroflexota</taxon>
        <taxon>Anaerolineae</taxon>
        <taxon>Anaerolineales</taxon>
        <taxon>Anaerolineaceae</taxon>
        <taxon>Levilinea</taxon>
    </lineage>
</organism>
<proteinExistence type="predicted"/>
<evidence type="ECO:0000313" key="2">
    <source>
        <dbReference type="Proteomes" id="UP000050501"/>
    </source>
</evidence>
<name>A0A0P6YHZ6_9CHLR</name>
<dbReference type="Proteomes" id="UP000050501">
    <property type="component" value="Unassembled WGS sequence"/>
</dbReference>
<dbReference type="STRING" id="229921.ADN01_00485"/>
<keyword evidence="2" id="KW-1185">Reference proteome</keyword>
<accession>A0A0P6YHZ6</accession>
<dbReference type="Gene3D" id="3.60.60.10">
    <property type="entry name" value="Penicillin V Acylase, Chain A"/>
    <property type="match status" value="1"/>
</dbReference>
<reference evidence="1 2" key="1">
    <citation type="submission" date="2015-07" db="EMBL/GenBank/DDBJ databases">
        <title>Genome sequence of Levilinea saccharolytica DSM 16555.</title>
        <authorList>
            <person name="Hemp J."/>
            <person name="Ward L.M."/>
            <person name="Pace L.A."/>
            <person name="Fischer W.W."/>
        </authorList>
    </citation>
    <scope>NUCLEOTIDE SEQUENCE [LARGE SCALE GENOMIC DNA]</scope>
    <source>
        <strain evidence="1 2">KIBI-1</strain>
    </source>
</reference>
<dbReference type="EMBL" id="LGCM01000002">
    <property type="protein sequence ID" value="KPL91856.1"/>
    <property type="molecule type" value="Genomic_DNA"/>
</dbReference>
<sequence length="668" mass="73088">MAFANRNGQALKARGLVETARTTLALANMELAKMDCRHHLQTRRIWEFDQVMVSLTQGKWFAARAMQSGDKADWSDALVQLRQTNAEAKSLHHALLSGSEEPLPISERPLAQRNSEILFAGDVPIVPPVNPIILLQGSDFEMGRQYARQVVEIFGKWVFARQAGRPFSEAEKLELSRWEAQMQQHAPEMIGFCQGWAAGAVEAGVPMSYEDVLNIWTGCRPPARDYFGLDGGLPDDLYPPACSGHAAWGRATRDGRLVCGSSGDHDCGYMATLVIYPESGYPFIYTPFSVTGDLPKIGPVYMMGHPGMNNQGLAYVHHGGAPKMIEAPQSWGYGIRLGTAVFHILRFARSAEEARQMEASFPIGDVGDFSGVGYPGGFWADEQGGFVTESRQEPEIIRTAGQMGETDFLLANNSALSRAAEAAAWLKAQRHNWDWDEHAGWYPKTLSFGTGLSAVGQEAQTQSLFAYIYLNSFGRNRYAFEQLNAGLGQIDADFMRRLYRTAGSLPEGDWKHVTQQWRKTGAWGEYASGHASNALVAVMQPERGEGGRYALCVGTAKRGLPPHSPTGATPIYGETNAFWEVRLASSPSALTAAARQTAEQDAAAARARLEKLNPQDAAGARLQALLDAAEADLARPMPVDGEAADYARAVRAYTRAQVRARQIVDALE</sequence>
<protein>
    <submittedName>
        <fullName evidence="1">Uncharacterized protein</fullName>
    </submittedName>
</protein>
<gene>
    <name evidence="1" type="ORF">ADN01_00485</name>
</gene>